<sequence>MDIFWHDDVLLHDAGAGVFEAPPSSLLWEQMQHPESNPRLLSMRAVLQQGPVSGDLRWHSGRHASAVEVLRFHEARYLDELIEANQEGRRFSPTTLMSAGSLIGMLAAAGTSVAAGQSALNSGRPAMALVRPPGHHAAPAMADGYCFLNNAAIAARALQASGIDRVAILDWDVHHGNGTQEGFYEDPTVFTISMHMDHGAWGESHPQTGGVDECGRGAGLSFNLNLPLPMGSGDLLYERVLVELVVPQLRRFAPQMLIVANGLDASQFDPNGRQLLTMQGFNRLARYARALADELCEGRLLVVQEGGYNPAYSAFCLHAATEGFLDRPSSLPDPLAYMPESVERTARDFLDLKARLEEVGWSFGEGSRRTLSELCIS</sequence>
<accession>A0ABT5Q3U1</accession>
<keyword evidence="5" id="KW-0862">Zinc</keyword>
<keyword evidence="4" id="KW-0378">Hydrolase</keyword>
<dbReference type="RefSeq" id="WP_273922946.1">
    <property type="nucleotide sequence ID" value="NZ_JAMDGR010000004.1"/>
</dbReference>
<comment type="similarity">
    <text evidence="2">Belongs to the histone deacetylase family.</text>
</comment>
<dbReference type="PANTHER" id="PTHR10625">
    <property type="entry name" value="HISTONE DEACETYLASE HDAC1-RELATED"/>
    <property type="match status" value="1"/>
</dbReference>
<gene>
    <name evidence="7" type="ORF">M5G25_11210</name>
</gene>
<dbReference type="SUPFAM" id="SSF52768">
    <property type="entry name" value="Arginase/deacetylase"/>
    <property type="match status" value="1"/>
</dbReference>
<feature type="domain" description="Histone deacetylase" evidence="6">
    <location>
        <begin position="33"/>
        <end position="322"/>
    </location>
</feature>
<dbReference type="Pfam" id="PF00850">
    <property type="entry name" value="Hist_deacetyl"/>
    <property type="match status" value="1"/>
</dbReference>
<comment type="caution">
    <text evidence="7">The sequence shown here is derived from an EMBL/GenBank/DDBJ whole genome shotgun (WGS) entry which is preliminary data.</text>
</comment>
<evidence type="ECO:0000256" key="2">
    <source>
        <dbReference type="ARBA" id="ARBA00005947"/>
    </source>
</evidence>
<protein>
    <recommendedName>
        <fullName evidence="6">Histone deacetylase domain-containing protein</fullName>
    </recommendedName>
</protein>
<evidence type="ECO:0000256" key="5">
    <source>
        <dbReference type="ARBA" id="ARBA00022833"/>
    </source>
</evidence>
<keyword evidence="3" id="KW-0479">Metal-binding</keyword>
<proteinExistence type="inferred from homology"/>
<organism evidence="7 8">
    <name type="scientific">Pseudomonas idahonensis</name>
    <dbReference type="NCBI Taxonomy" id="2942628"/>
    <lineage>
        <taxon>Bacteria</taxon>
        <taxon>Pseudomonadati</taxon>
        <taxon>Pseudomonadota</taxon>
        <taxon>Gammaproteobacteria</taxon>
        <taxon>Pseudomonadales</taxon>
        <taxon>Pseudomonadaceae</taxon>
        <taxon>Pseudomonas</taxon>
    </lineage>
</organism>
<evidence type="ECO:0000259" key="6">
    <source>
        <dbReference type="Pfam" id="PF00850"/>
    </source>
</evidence>
<evidence type="ECO:0000313" key="7">
    <source>
        <dbReference type="EMBL" id="MDD1148861.1"/>
    </source>
</evidence>
<evidence type="ECO:0000256" key="4">
    <source>
        <dbReference type="ARBA" id="ARBA00022801"/>
    </source>
</evidence>
<dbReference type="EMBL" id="JAMDGR010000004">
    <property type="protein sequence ID" value="MDD1148861.1"/>
    <property type="molecule type" value="Genomic_DNA"/>
</dbReference>
<comment type="cofactor">
    <cofactor evidence="1">
        <name>Zn(2+)</name>
        <dbReference type="ChEBI" id="CHEBI:29105"/>
    </cofactor>
</comment>
<dbReference type="InterPro" id="IPR023801">
    <property type="entry name" value="His_deacetylse_dom"/>
</dbReference>
<evidence type="ECO:0000313" key="8">
    <source>
        <dbReference type="Proteomes" id="UP001217610"/>
    </source>
</evidence>
<dbReference type="PRINTS" id="PR01270">
    <property type="entry name" value="HDASUPER"/>
</dbReference>
<evidence type="ECO:0000256" key="1">
    <source>
        <dbReference type="ARBA" id="ARBA00001947"/>
    </source>
</evidence>
<dbReference type="InterPro" id="IPR000286">
    <property type="entry name" value="HDACs"/>
</dbReference>
<dbReference type="PANTHER" id="PTHR10625:SF17">
    <property type="entry name" value="HISTONE DEACETYLASE 8"/>
    <property type="match status" value="1"/>
</dbReference>
<name>A0ABT5Q3U1_9PSED</name>
<dbReference type="InterPro" id="IPR023696">
    <property type="entry name" value="Ureohydrolase_dom_sf"/>
</dbReference>
<reference evidence="7 8" key="1">
    <citation type="submission" date="2022-05" db="EMBL/GenBank/DDBJ databases">
        <title>Novel Pseudomonas spp. Isolated from a Rainbow Trout Aquaculture Facility.</title>
        <authorList>
            <person name="Testerman T."/>
            <person name="Graf J."/>
        </authorList>
    </citation>
    <scope>NUCLEOTIDE SEQUENCE [LARGE SCALE GENOMIC DNA]</scope>
    <source>
        <strain evidence="7 8">ID357</strain>
    </source>
</reference>
<dbReference type="InterPro" id="IPR037138">
    <property type="entry name" value="His_deacetylse_dom_sf"/>
</dbReference>
<dbReference type="Proteomes" id="UP001217610">
    <property type="component" value="Unassembled WGS sequence"/>
</dbReference>
<evidence type="ECO:0000256" key="3">
    <source>
        <dbReference type="ARBA" id="ARBA00022723"/>
    </source>
</evidence>
<keyword evidence="8" id="KW-1185">Reference proteome</keyword>
<dbReference type="Gene3D" id="3.40.800.20">
    <property type="entry name" value="Histone deacetylase domain"/>
    <property type="match status" value="1"/>
</dbReference>